<proteinExistence type="predicted"/>
<name>A0AAW1AIN8_9HYME</name>
<keyword evidence="2" id="KW-1185">Reference proteome</keyword>
<sequence length="75" mass="7931">MEPGNVGLAGPQLAENISLGRETMYALTFRDVASIGQNSTNTHLDLEFKYRGSTIPSNPNEHVAVGGRCVISVGA</sequence>
<accession>A0AAW1AIN8</accession>
<evidence type="ECO:0000313" key="1">
    <source>
        <dbReference type="EMBL" id="KAK9309784.1"/>
    </source>
</evidence>
<dbReference type="Proteomes" id="UP001432146">
    <property type="component" value="Unassembled WGS sequence"/>
</dbReference>
<comment type="caution">
    <text evidence="1">The sequence shown here is derived from an EMBL/GenBank/DDBJ whole genome shotgun (WGS) entry which is preliminary data.</text>
</comment>
<protein>
    <submittedName>
        <fullName evidence="1">Uncharacterized protein</fullName>
    </submittedName>
</protein>
<dbReference type="EMBL" id="JAWNGG020000008">
    <property type="protein sequence ID" value="KAK9309784.1"/>
    <property type="molecule type" value="Genomic_DNA"/>
</dbReference>
<gene>
    <name evidence="1" type="ORF">QLX08_000607</name>
</gene>
<dbReference type="AlphaFoldDB" id="A0AAW1AIN8"/>
<evidence type="ECO:0000313" key="2">
    <source>
        <dbReference type="Proteomes" id="UP001432146"/>
    </source>
</evidence>
<reference evidence="1 2" key="1">
    <citation type="submission" date="2024-05" db="EMBL/GenBank/DDBJ databases">
        <title>The nuclear and mitochondrial genome assemblies of Tetragonisca angustula (Apidae: Meliponini), a tiny yet remarkable pollinator in the Neotropics.</title>
        <authorList>
            <person name="Ferrari R."/>
            <person name="Ricardo P.C."/>
            <person name="Dias F.C."/>
            <person name="Araujo N.S."/>
            <person name="Soares D.O."/>
            <person name="Zhou Q.-S."/>
            <person name="Zhu C.-D."/>
            <person name="Coutinho L."/>
            <person name="Airas M.C."/>
            <person name="Batista T.M."/>
        </authorList>
    </citation>
    <scope>NUCLEOTIDE SEQUENCE [LARGE SCALE GENOMIC DNA]</scope>
    <source>
        <strain evidence="1">ASF017062</strain>
        <tissue evidence="1">Abdomen</tissue>
    </source>
</reference>
<organism evidence="1 2">
    <name type="scientific">Tetragonisca angustula</name>
    <dbReference type="NCBI Taxonomy" id="166442"/>
    <lineage>
        <taxon>Eukaryota</taxon>
        <taxon>Metazoa</taxon>
        <taxon>Ecdysozoa</taxon>
        <taxon>Arthropoda</taxon>
        <taxon>Hexapoda</taxon>
        <taxon>Insecta</taxon>
        <taxon>Pterygota</taxon>
        <taxon>Neoptera</taxon>
        <taxon>Endopterygota</taxon>
        <taxon>Hymenoptera</taxon>
        <taxon>Apocrita</taxon>
        <taxon>Aculeata</taxon>
        <taxon>Apoidea</taxon>
        <taxon>Anthophila</taxon>
        <taxon>Apidae</taxon>
        <taxon>Tetragonisca</taxon>
    </lineage>
</organism>